<dbReference type="Gene3D" id="3.40.50.1000">
    <property type="entry name" value="HAD superfamily/HAD-like"/>
    <property type="match status" value="1"/>
</dbReference>
<dbReference type="GeneID" id="97554513"/>
<accession>A0A163EPG0</accession>
<dbReference type="Pfam" id="PF08282">
    <property type="entry name" value="Hydrolase_3"/>
    <property type="match status" value="1"/>
</dbReference>
<dbReference type="InterPro" id="IPR006379">
    <property type="entry name" value="HAD-SF_hydro_IIB"/>
</dbReference>
<gene>
    <name evidence="1" type="ORF">AWU65_28015</name>
</gene>
<dbReference type="EMBL" id="LWMH01000002">
    <property type="protein sequence ID" value="KZS43925.1"/>
    <property type="molecule type" value="Genomic_DNA"/>
</dbReference>
<keyword evidence="2" id="KW-1185">Reference proteome</keyword>
<dbReference type="NCBIfam" id="TIGR00099">
    <property type="entry name" value="Cof-subfamily"/>
    <property type="match status" value="1"/>
</dbReference>
<proteinExistence type="predicted"/>
<sequence length="286" mass="32939">MKNKVYITDLDGTLLRSDQRLSSYTTEVISSALEQDMVVTFATARGYISALSVVSDITWRYPSILYNGALIYDGLTRSVIDGYWLERDISNEIIDVGRKYGITPYYFSLDVDHQERVLHESLQREGEKAFFHSRPHDPRFMEVKFLICPSDYRTLALTYIGLHEELEPIRHEVTELFGDVIHAHMMPDYYIPNHYFLEFSHAKANKRDGLQLWSSHMGIDLENTVVFGDHINDVGLFEAGGTRIAVRNAHESIQRLADHIIDSNELDGVARYIQQQMEMSITETIL</sequence>
<dbReference type="Proteomes" id="UP000076796">
    <property type="component" value="Unassembled WGS sequence"/>
</dbReference>
<dbReference type="GO" id="GO:0000287">
    <property type="term" value="F:magnesium ion binding"/>
    <property type="evidence" value="ECO:0007669"/>
    <property type="project" value="TreeGrafter"/>
</dbReference>
<dbReference type="InterPro" id="IPR023214">
    <property type="entry name" value="HAD_sf"/>
</dbReference>
<dbReference type="AlphaFoldDB" id="A0A163EPG0"/>
<dbReference type="GO" id="GO:0005829">
    <property type="term" value="C:cytosol"/>
    <property type="evidence" value="ECO:0007669"/>
    <property type="project" value="TreeGrafter"/>
</dbReference>
<protein>
    <submittedName>
        <fullName evidence="1">Haloacid dehalogenase</fullName>
    </submittedName>
</protein>
<dbReference type="Gene3D" id="3.30.1240.10">
    <property type="match status" value="1"/>
</dbReference>
<comment type="caution">
    <text evidence="1">The sequence shown here is derived from an EMBL/GenBank/DDBJ whole genome shotgun (WGS) entry which is preliminary data.</text>
</comment>
<name>A0A163EPG0_9BACL</name>
<dbReference type="NCBIfam" id="TIGR01484">
    <property type="entry name" value="HAD-SF-IIB"/>
    <property type="match status" value="1"/>
</dbReference>
<dbReference type="SUPFAM" id="SSF56784">
    <property type="entry name" value="HAD-like"/>
    <property type="match status" value="1"/>
</dbReference>
<dbReference type="RefSeq" id="WP_006211533.1">
    <property type="nucleotide sequence ID" value="NZ_CP147845.1"/>
</dbReference>
<dbReference type="GO" id="GO:0016791">
    <property type="term" value="F:phosphatase activity"/>
    <property type="evidence" value="ECO:0007669"/>
    <property type="project" value="UniProtKB-ARBA"/>
</dbReference>
<dbReference type="InterPro" id="IPR036412">
    <property type="entry name" value="HAD-like_sf"/>
</dbReference>
<dbReference type="InterPro" id="IPR000150">
    <property type="entry name" value="Cof"/>
</dbReference>
<dbReference type="PANTHER" id="PTHR10000">
    <property type="entry name" value="PHOSPHOSERINE PHOSPHATASE"/>
    <property type="match status" value="1"/>
</dbReference>
<dbReference type="OrthoDB" id="9806027at2"/>
<reference evidence="1" key="1">
    <citation type="journal article" date="2016" name="Genome Announc.">
        <title>Draft genomes of two strains of Paenibacillus glucanolyticus with capability to degrade lignocellulose.</title>
        <authorList>
            <person name="Mathews S.L."/>
            <person name="Pawlak J."/>
            <person name="Grunden A.M."/>
        </authorList>
    </citation>
    <scope>NUCLEOTIDE SEQUENCE [LARGE SCALE GENOMIC DNA]</scope>
    <source>
        <strain evidence="1">SLM1</strain>
    </source>
</reference>
<dbReference type="PANTHER" id="PTHR10000:SF8">
    <property type="entry name" value="HAD SUPERFAMILY HYDROLASE-LIKE, TYPE 3"/>
    <property type="match status" value="1"/>
</dbReference>
<organism evidence="1 2">
    <name type="scientific">Paenibacillus glucanolyticus</name>
    <dbReference type="NCBI Taxonomy" id="59843"/>
    <lineage>
        <taxon>Bacteria</taxon>
        <taxon>Bacillati</taxon>
        <taxon>Bacillota</taxon>
        <taxon>Bacilli</taxon>
        <taxon>Bacillales</taxon>
        <taxon>Paenibacillaceae</taxon>
        <taxon>Paenibacillus</taxon>
    </lineage>
</organism>
<evidence type="ECO:0000313" key="1">
    <source>
        <dbReference type="EMBL" id="KZS43925.1"/>
    </source>
</evidence>
<evidence type="ECO:0000313" key="2">
    <source>
        <dbReference type="Proteomes" id="UP000076796"/>
    </source>
</evidence>